<gene>
    <name evidence="1" type="ORF">H8B21_12325</name>
</gene>
<reference evidence="1 2" key="1">
    <citation type="submission" date="2020-08" db="EMBL/GenBank/DDBJ databases">
        <title>Sphingobacterium sp. DN00404 isolated from aquaculture water.</title>
        <authorList>
            <person name="Zhang M."/>
        </authorList>
    </citation>
    <scope>NUCLEOTIDE SEQUENCE [LARGE SCALE GENOMIC DNA]</scope>
    <source>
        <strain evidence="1 2">KCTC 42746</strain>
    </source>
</reference>
<comment type="caution">
    <text evidence="1">The sequence shown here is derived from an EMBL/GenBank/DDBJ whole genome shotgun (WGS) entry which is preliminary data.</text>
</comment>
<name>A0ABR7XU54_9SPHI</name>
<evidence type="ECO:0000313" key="2">
    <source>
        <dbReference type="Proteomes" id="UP000651112"/>
    </source>
</evidence>
<accession>A0ABR7XU54</accession>
<organism evidence="1 2">
    <name type="scientific">Sphingobacterium chuzhouense</name>
    <dbReference type="NCBI Taxonomy" id="1742264"/>
    <lineage>
        <taxon>Bacteria</taxon>
        <taxon>Pseudomonadati</taxon>
        <taxon>Bacteroidota</taxon>
        <taxon>Sphingobacteriia</taxon>
        <taxon>Sphingobacteriales</taxon>
        <taxon>Sphingobacteriaceae</taxon>
        <taxon>Sphingobacterium</taxon>
    </lineage>
</organism>
<dbReference type="EMBL" id="JACNYL010000003">
    <property type="protein sequence ID" value="MBD1422357.1"/>
    <property type="molecule type" value="Genomic_DNA"/>
</dbReference>
<proteinExistence type="predicted"/>
<keyword evidence="2" id="KW-1185">Reference proteome</keyword>
<evidence type="ECO:0000313" key="1">
    <source>
        <dbReference type="EMBL" id="MBD1422357.1"/>
    </source>
</evidence>
<evidence type="ECO:0008006" key="3">
    <source>
        <dbReference type="Google" id="ProtNLM"/>
    </source>
</evidence>
<dbReference type="RefSeq" id="WP_190314094.1">
    <property type="nucleotide sequence ID" value="NZ_JACNYL010000003.1"/>
</dbReference>
<protein>
    <recommendedName>
        <fullName evidence="3">Endonuclease/Exonuclease/phosphatase family</fullName>
    </recommendedName>
</protein>
<dbReference type="Proteomes" id="UP000651112">
    <property type="component" value="Unassembled WGS sequence"/>
</dbReference>
<sequence length="62" mass="7361">MKKISEKINRFDIVNVQEDFHYHQELYGNENKHRYRTAHKIAIPYGDGIALSDHYTISTILK</sequence>